<keyword evidence="2" id="KW-1185">Reference proteome</keyword>
<evidence type="ECO:0000313" key="2">
    <source>
        <dbReference type="Proteomes" id="UP001148662"/>
    </source>
</evidence>
<gene>
    <name evidence="1" type="ORF">NM688_g5558</name>
</gene>
<proteinExistence type="predicted"/>
<dbReference type="EMBL" id="JANHOG010001036">
    <property type="protein sequence ID" value="KAJ3546020.1"/>
    <property type="molecule type" value="Genomic_DNA"/>
</dbReference>
<comment type="caution">
    <text evidence="1">The sequence shown here is derived from an EMBL/GenBank/DDBJ whole genome shotgun (WGS) entry which is preliminary data.</text>
</comment>
<dbReference type="Proteomes" id="UP001148662">
    <property type="component" value="Unassembled WGS sequence"/>
</dbReference>
<reference evidence="1" key="1">
    <citation type="submission" date="2022-07" db="EMBL/GenBank/DDBJ databases">
        <title>Genome Sequence of Phlebia brevispora.</title>
        <authorList>
            <person name="Buettner E."/>
        </authorList>
    </citation>
    <scope>NUCLEOTIDE SEQUENCE</scope>
    <source>
        <strain evidence="1">MPL23</strain>
    </source>
</reference>
<organism evidence="1 2">
    <name type="scientific">Phlebia brevispora</name>
    <dbReference type="NCBI Taxonomy" id="194682"/>
    <lineage>
        <taxon>Eukaryota</taxon>
        <taxon>Fungi</taxon>
        <taxon>Dikarya</taxon>
        <taxon>Basidiomycota</taxon>
        <taxon>Agaricomycotina</taxon>
        <taxon>Agaricomycetes</taxon>
        <taxon>Polyporales</taxon>
        <taxon>Meruliaceae</taxon>
        <taxon>Phlebia</taxon>
    </lineage>
</organism>
<accession>A0ACC1STG1</accession>
<protein>
    <submittedName>
        <fullName evidence="1">Uncharacterized protein</fullName>
    </submittedName>
</protein>
<sequence>MTQTVTSLTSAQTSQNHPAQLAVQNAQVVSGTASTHHSFREASLSLESEAAGPSHNMHADDIQHTAPSDEDVFSNIQQDQVPLPPSSPTIEPSTVDDNMSEQNLEVEENGSDTASENMNRTPAEIDWSHTSVLFDRCLQHMGLNATSWGGLCCQSCRIAYPPSQMLSHLRTHKEHRDDHLDIDEDEFNAAVYRCHILPELPPALTTDVPPVAGLAVYDGYMCQHCNTLVTAIDTFHLHYRQMHPGIQRPTAFASCSVQRFNEAGGVHRKWFKVVEDATAQQTEETVFDRALHTIEAHLQQSVYDPKAPNDPRLVSPFLNKTGWYTELQGQDYVALSKTTETAKEWPLLQAATRAWIQSVADLRLQVDDVTLKKLNPDDTHTLEHEPFGPLLYPDTMKNYARILECFLAMLLRSQGGYKTPYTRELLEGIDDLHYMLNNPSSDNESDIETLLMMIDVVLRALWLQEWVKSSDHPIADPTLRFVMLKSLNMDGSFAALELVTPLLARIKYLMRTFMLRMLTDVRQPMVYSDIERWSKEDHLCTFYSVCDLQHQVSAIVMKTQKPANLFWKDSEDKMVLMYKGDDIALEAIRAMFVQMEQDALTLFEHEVMLDSQLYVPHSVVREDLTNQRVGYSFLEDERNPFHRHRATLLQHVMQDPVLSRRFCYVQGDDVCWKRTALLQWLMSYAKLSALHLLRIEMLSGGPARGTELTAMQYRSSRGRGVRNLIGIGGHLVLLRTYAKTTGMSGIDRLIPHSIDAFEADLLIQDLALARPFAEFAVQECFPEDATRLNLYQYHLFVHFDKLFDTPTLSKSMATYTLPFLTSKITVHDWRHLAIAFRRVLCPTHIDIYSEEDNVGEDHVAAEQTGHTVRTERLKYAITAEALAGPSEDVLPLFFQASNNWQQTMRVVPGGLELTYLEAKSTHFEALIAEGHFKEYKPRRLASQAASTSSIDVEALADKVATKVLSALEPKLADLLQKMLAQLLPTRAALHTEHATSITESAPAVHAAPVFQHSAPLSPPSPVQRTSVPVSDVEESRALSFNARPSHAASFTQKKTSHESEHVETWHAPLAIHSEPTAAVVCTPSSAWNEAKALAAMQEVLQLPNVTWTCEGQRRAAQAVLEAKHDVVATLATGSGKTMLVILPAVLESRSVTVVVVPLKALMSDYQRRLQEMHVSFEEWSVYSQNTRALRGDTNLVLVTIEQARKPSFKAALSELHMRRPVRRIVFDEAHYALTASDYRTSFRYIDELRILPVQFVLMSGTIPPTSMPALHAAFQLTSGTIEVRTKTLRPEIQYVLEPALDDNQAIACRVCKLMQCYTEQFQSHDRGLIYVETKEMLDILQQQCPQLLRYEGGQTMSNESRADAYRAWIQGTCSWMACTIAFCAGIDWKSVRVVLFAGSPQSANNMIQQADRSGRDHQHAIAIIVPHKERRTYAAKTDSAVAVHTGEREMHRMLYGDSTRRPRCLRYALTAYNDGVGTACTDVPHVAQCSRCAPVQPSAPPVLTGEQYDYVHPLLSPSAAEKRSIDAVDADNEDINPFMVQHMASKRRKADRLGAMSAVLSALRTALDTWKTVCLCCHWAHAEHDCNNTIVRCPNMKVFGMERYRMFRNNVRFPKYPTSTPEQFNVCWKCGVPQLDDLHDTFGEAPCQYDDKLRLLPWLLWRDEVQRSWMEMTMHHTWSTVHEYQMWLVQRAPSGLYNMMALFIAWSEHNRA</sequence>
<evidence type="ECO:0000313" key="1">
    <source>
        <dbReference type="EMBL" id="KAJ3546020.1"/>
    </source>
</evidence>
<name>A0ACC1STG1_9APHY</name>